<reference evidence="1 2" key="1">
    <citation type="journal article" date="2016" name="Proc. Natl. Acad. Sci. U.S.A.">
        <title>Lipid metabolic changes in an early divergent fungus govern the establishment of a mutualistic symbiosis with endobacteria.</title>
        <authorList>
            <person name="Lastovetsky O.A."/>
            <person name="Gaspar M.L."/>
            <person name="Mondo S.J."/>
            <person name="LaButti K.M."/>
            <person name="Sandor L."/>
            <person name="Grigoriev I.V."/>
            <person name="Henry S.A."/>
            <person name="Pawlowska T.E."/>
        </authorList>
    </citation>
    <scope>NUCLEOTIDE SEQUENCE [LARGE SCALE GENOMIC DNA]</scope>
    <source>
        <strain evidence="1 2">ATCC 11559</strain>
    </source>
</reference>
<evidence type="ECO:0000313" key="1">
    <source>
        <dbReference type="EMBL" id="ORE13488.1"/>
    </source>
</evidence>
<sequence>MKMPPAFRLSSADNDSVNIPCSFAQGLMATKGMTEKCKPNGKVLAKDEAKNLYLRKVHIPASEESTSLLAEYLAAILSLKRAVVKNFKTIECIMKVVQDEDLKLLFNRFDVSCFRDDSSCSSDLLGQKLCNGTRRNKGKDSAENQYRGLSISVNGFMIVSMLNFDDIISLLFN</sequence>
<gene>
    <name evidence="1" type="ORF">BCV71DRAFT_278002</name>
</gene>
<proteinExistence type="predicted"/>
<organism evidence="1 2">
    <name type="scientific">Rhizopus microsporus</name>
    <dbReference type="NCBI Taxonomy" id="58291"/>
    <lineage>
        <taxon>Eukaryota</taxon>
        <taxon>Fungi</taxon>
        <taxon>Fungi incertae sedis</taxon>
        <taxon>Mucoromycota</taxon>
        <taxon>Mucoromycotina</taxon>
        <taxon>Mucoromycetes</taxon>
        <taxon>Mucorales</taxon>
        <taxon>Mucorineae</taxon>
        <taxon>Rhizopodaceae</taxon>
        <taxon>Rhizopus</taxon>
    </lineage>
</organism>
<accession>A0A1X0RNL3</accession>
<dbReference type="AlphaFoldDB" id="A0A1X0RNL3"/>
<dbReference type="Proteomes" id="UP000242381">
    <property type="component" value="Unassembled WGS sequence"/>
</dbReference>
<dbReference type="EMBL" id="KV921532">
    <property type="protein sequence ID" value="ORE13488.1"/>
    <property type="molecule type" value="Genomic_DNA"/>
</dbReference>
<name>A0A1X0RNL3_RHIZD</name>
<protein>
    <submittedName>
        <fullName evidence="1">Uncharacterized protein</fullName>
    </submittedName>
</protein>
<evidence type="ECO:0000313" key="2">
    <source>
        <dbReference type="Proteomes" id="UP000242381"/>
    </source>
</evidence>